<sequence>MQLEKQFESKKIEKQIKDYLKNIDLDLNKLSLILYDKGSAIKNLEIEKAKKLQRMKILRSSLRERHVILPPNINILKEEIIKRGLKVKGPFID</sequence>
<feature type="non-terminal residue" evidence="1">
    <location>
        <position position="93"/>
    </location>
</feature>
<protein>
    <submittedName>
        <fullName evidence="1">Uncharacterized protein</fullName>
    </submittedName>
</protein>
<dbReference type="EMBL" id="LAZR01052449">
    <property type="protein sequence ID" value="KKK82931.1"/>
    <property type="molecule type" value="Genomic_DNA"/>
</dbReference>
<organism evidence="1">
    <name type="scientific">marine sediment metagenome</name>
    <dbReference type="NCBI Taxonomy" id="412755"/>
    <lineage>
        <taxon>unclassified sequences</taxon>
        <taxon>metagenomes</taxon>
        <taxon>ecological metagenomes</taxon>
    </lineage>
</organism>
<name>A0A0F9BET4_9ZZZZ</name>
<evidence type="ECO:0000313" key="1">
    <source>
        <dbReference type="EMBL" id="KKK82931.1"/>
    </source>
</evidence>
<dbReference type="AlphaFoldDB" id="A0A0F9BET4"/>
<comment type="caution">
    <text evidence="1">The sequence shown here is derived from an EMBL/GenBank/DDBJ whole genome shotgun (WGS) entry which is preliminary data.</text>
</comment>
<reference evidence="1" key="1">
    <citation type="journal article" date="2015" name="Nature">
        <title>Complex archaea that bridge the gap between prokaryotes and eukaryotes.</title>
        <authorList>
            <person name="Spang A."/>
            <person name="Saw J.H."/>
            <person name="Jorgensen S.L."/>
            <person name="Zaremba-Niedzwiedzka K."/>
            <person name="Martijn J."/>
            <person name="Lind A.E."/>
            <person name="van Eijk R."/>
            <person name="Schleper C."/>
            <person name="Guy L."/>
            <person name="Ettema T.J."/>
        </authorList>
    </citation>
    <scope>NUCLEOTIDE SEQUENCE</scope>
</reference>
<proteinExistence type="predicted"/>
<gene>
    <name evidence="1" type="ORF">LCGC14_2798450</name>
</gene>
<accession>A0A0F9BET4</accession>